<dbReference type="PANTHER" id="PTHR42648:SF18">
    <property type="entry name" value="RETROTRANSPOSON, UNCLASSIFIED-LIKE PROTEIN"/>
    <property type="match status" value="1"/>
</dbReference>
<dbReference type="InterPro" id="IPR057670">
    <property type="entry name" value="SH3_retrovirus"/>
</dbReference>
<feature type="region of interest" description="Disordered" evidence="1">
    <location>
        <begin position="95"/>
        <end position="140"/>
    </location>
</feature>
<reference evidence="3" key="2">
    <citation type="journal article" date="2024" name="Plant">
        <title>Genomic evolution and insights into agronomic trait innovations of Sesamum species.</title>
        <authorList>
            <person name="Miao H."/>
            <person name="Wang L."/>
            <person name="Qu L."/>
            <person name="Liu H."/>
            <person name="Sun Y."/>
            <person name="Le M."/>
            <person name="Wang Q."/>
            <person name="Wei S."/>
            <person name="Zheng Y."/>
            <person name="Lin W."/>
            <person name="Duan Y."/>
            <person name="Cao H."/>
            <person name="Xiong S."/>
            <person name="Wang X."/>
            <person name="Wei L."/>
            <person name="Li C."/>
            <person name="Ma Q."/>
            <person name="Ju M."/>
            <person name="Zhao R."/>
            <person name="Li G."/>
            <person name="Mu C."/>
            <person name="Tian Q."/>
            <person name="Mei H."/>
            <person name="Zhang T."/>
            <person name="Gao T."/>
            <person name="Zhang H."/>
        </authorList>
    </citation>
    <scope>NUCLEOTIDE SEQUENCE</scope>
    <source>
        <strain evidence="3">3651</strain>
    </source>
</reference>
<reference evidence="3" key="1">
    <citation type="submission" date="2020-06" db="EMBL/GenBank/DDBJ databases">
        <authorList>
            <person name="Li T."/>
            <person name="Hu X."/>
            <person name="Zhang T."/>
            <person name="Song X."/>
            <person name="Zhang H."/>
            <person name="Dai N."/>
            <person name="Sheng W."/>
            <person name="Hou X."/>
            <person name="Wei L."/>
        </authorList>
    </citation>
    <scope>NUCLEOTIDE SEQUENCE</scope>
    <source>
        <strain evidence="3">3651</strain>
        <tissue evidence="3">Leaf</tissue>
    </source>
</reference>
<keyword evidence="4" id="KW-1185">Reference proteome</keyword>
<protein>
    <recommendedName>
        <fullName evidence="2">Retroviral polymerase SH3-like domain-containing protein</fullName>
    </recommendedName>
</protein>
<proteinExistence type="predicted"/>
<organism evidence="3 4">
    <name type="scientific">Sesamum alatum</name>
    <dbReference type="NCBI Taxonomy" id="300844"/>
    <lineage>
        <taxon>Eukaryota</taxon>
        <taxon>Viridiplantae</taxon>
        <taxon>Streptophyta</taxon>
        <taxon>Embryophyta</taxon>
        <taxon>Tracheophyta</taxon>
        <taxon>Spermatophyta</taxon>
        <taxon>Magnoliopsida</taxon>
        <taxon>eudicotyledons</taxon>
        <taxon>Gunneridae</taxon>
        <taxon>Pentapetalae</taxon>
        <taxon>asterids</taxon>
        <taxon>lamiids</taxon>
        <taxon>Lamiales</taxon>
        <taxon>Pedaliaceae</taxon>
        <taxon>Sesamum</taxon>
    </lineage>
</organism>
<evidence type="ECO:0000313" key="3">
    <source>
        <dbReference type="EMBL" id="KAK4434478.1"/>
    </source>
</evidence>
<comment type="caution">
    <text evidence="3">The sequence shown here is derived from an EMBL/GenBank/DDBJ whole genome shotgun (WGS) entry which is preliminary data.</text>
</comment>
<dbReference type="Pfam" id="PF25597">
    <property type="entry name" value="SH3_retrovirus"/>
    <property type="match status" value="1"/>
</dbReference>
<dbReference type="PANTHER" id="PTHR42648">
    <property type="entry name" value="TRANSPOSASE, PUTATIVE-RELATED"/>
    <property type="match status" value="1"/>
</dbReference>
<feature type="compositionally biased region" description="Polar residues" evidence="1">
    <location>
        <begin position="153"/>
        <end position="166"/>
    </location>
</feature>
<dbReference type="Proteomes" id="UP001293254">
    <property type="component" value="Unassembled WGS sequence"/>
</dbReference>
<evidence type="ECO:0000313" key="4">
    <source>
        <dbReference type="Proteomes" id="UP001293254"/>
    </source>
</evidence>
<feature type="domain" description="Retroviral polymerase SH3-like" evidence="2">
    <location>
        <begin position="33"/>
        <end position="96"/>
    </location>
</feature>
<evidence type="ECO:0000259" key="2">
    <source>
        <dbReference type="Pfam" id="PF25597"/>
    </source>
</evidence>
<feature type="region of interest" description="Disordered" evidence="1">
    <location>
        <begin position="151"/>
        <end position="170"/>
    </location>
</feature>
<dbReference type="AlphaFoldDB" id="A0AAE2CU20"/>
<name>A0AAE2CU20_9LAMI</name>
<feature type="compositionally biased region" description="Pro residues" evidence="1">
    <location>
        <begin position="116"/>
        <end position="125"/>
    </location>
</feature>
<accession>A0AAE2CU20</accession>
<gene>
    <name evidence="3" type="ORF">Salat_0610600</name>
</gene>
<dbReference type="InterPro" id="IPR039537">
    <property type="entry name" value="Retrotran_Ty1/copia-like"/>
</dbReference>
<dbReference type="EMBL" id="JACGWO010000002">
    <property type="protein sequence ID" value="KAK4434478.1"/>
    <property type="molecule type" value="Genomic_DNA"/>
</dbReference>
<sequence>MNRSHTKSVHGKTPQKAWSGYKPTITHLRIFGSIAYTHVPDQKRIKLDDKSARYVFIGYYQSSKGYKLYNPSSGKFVISCDVEFDEEGVWEWNDQNKNDHYNPFVDDDEEDMVQPITPPSTPPPQNIQTDEASSSEGPRGFRSLRELYDVTEESNPNNGPFPATSSDDVHRREVTGNLGAANFNEMGFDGEKERRPLPLPLPLAEVFYSILSEPEWWGKGSARAYGVCSKM</sequence>
<evidence type="ECO:0000256" key="1">
    <source>
        <dbReference type="SAM" id="MobiDB-lite"/>
    </source>
</evidence>